<reference evidence="1 2" key="1">
    <citation type="journal article" date="2020" name="Mol. Biol. Evol.">
        <title>Distinct Expression and Methylation Patterns for Genes with Different Fates following a Single Whole-Genome Duplication in Flowering Plants.</title>
        <authorList>
            <person name="Shi T."/>
            <person name="Rahmani R.S."/>
            <person name="Gugger P.F."/>
            <person name="Wang M."/>
            <person name="Li H."/>
            <person name="Zhang Y."/>
            <person name="Li Z."/>
            <person name="Wang Q."/>
            <person name="Van de Peer Y."/>
            <person name="Marchal K."/>
            <person name="Chen J."/>
        </authorList>
    </citation>
    <scope>NUCLEOTIDE SEQUENCE [LARGE SCALE GENOMIC DNA]</scope>
    <source>
        <tissue evidence="1">Leaf</tissue>
    </source>
</reference>
<proteinExistence type="predicted"/>
<organism evidence="1 2">
    <name type="scientific">Nelumbo nucifera</name>
    <name type="common">Sacred lotus</name>
    <dbReference type="NCBI Taxonomy" id="4432"/>
    <lineage>
        <taxon>Eukaryota</taxon>
        <taxon>Viridiplantae</taxon>
        <taxon>Streptophyta</taxon>
        <taxon>Embryophyta</taxon>
        <taxon>Tracheophyta</taxon>
        <taxon>Spermatophyta</taxon>
        <taxon>Magnoliopsida</taxon>
        <taxon>Proteales</taxon>
        <taxon>Nelumbonaceae</taxon>
        <taxon>Nelumbo</taxon>
    </lineage>
</organism>
<keyword evidence="2" id="KW-1185">Reference proteome</keyword>
<comment type="caution">
    <text evidence="1">The sequence shown here is derived from an EMBL/GenBank/DDBJ whole genome shotgun (WGS) entry which is preliminary data.</text>
</comment>
<name>A0A822Y963_NELNU</name>
<dbReference type="EMBL" id="DUZY01000002">
    <property type="protein sequence ID" value="DAD28613.1"/>
    <property type="molecule type" value="Genomic_DNA"/>
</dbReference>
<protein>
    <submittedName>
        <fullName evidence="1">Uncharacterized protein</fullName>
    </submittedName>
</protein>
<evidence type="ECO:0000313" key="1">
    <source>
        <dbReference type="EMBL" id="DAD28613.1"/>
    </source>
</evidence>
<sequence>MLSPPGAQKSSKFAKIDLQRVSPALQGSV</sequence>
<accession>A0A822Y963</accession>
<dbReference type="AlphaFoldDB" id="A0A822Y963"/>
<dbReference type="Proteomes" id="UP000607653">
    <property type="component" value="Unassembled WGS sequence"/>
</dbReference>
<gene>
    <name evidence="1" type="ORF">HUJ06_030081</name>
</gene>
<evidence type="ECO:0000313" key="2">
    <source>
        <dbReference type="Proteomes" id="UP000607653"/>
    </source>
</evidence>